<feature type="zinc finger region" description="C3H1-type" evidence="4">
    <location>
        <begin position="285"/>
        <end position="313"/>
    </location>
</feature>
<sequence length="432" mass="49558">MSKDTLLSKIAFLCDQIDEYFDLDLSSAHEKYQLQNRGNSTVLINAAAIAKEKRVKWLRGIHVSYDAAERQFFRCWDLLQNNPELDICLVKDSLGNARLFQIHKLGSQLECVCLTQNELGCLRNGYTGFLTALEKRRIAPESFENFVLWQDTLASGGVEYTEQIPRLFWNKTGYRLEEHCYRVASANAKRLKNFAVYCKFFTRRGFCSNTRCQFVHDPRTISVCQDFYTSGSCPFGDKCRLSHSEPGTENTVPHCKEFLEGRCKYDVGLEGGSACCRFLHSTHVKRDYPICRLFAFSGFCYRGAHCPFRHLWECPDFSNSGVCFLELCRYEHTQRASYLTPLLRIDAREYLLPHLTAGKSHEGSWYGLRTKQQSIDVKSRMSNSTTSPLEKESSHVVLPVENSSDEQDSGSETETDFDEFSDNELDADFIKI</sequence>
<dbReference type="InterPro" id="IPR000571">
    <property type="entry name" value="Znf_CCCH"/>
</dbReference>
<dbReference type="PANTHER" id="PTHR46156">
    <property type="entry name" value="CCCH ZINGC FINGER"/>
    <property type="match status" value="1"/>
</dbReference>
<dbReference type="GO" id="GO:0005634">
    <property type="term" value="C:nucleus"/>
    <property type="evidence" value="ECO:0007669"/>
    <property type="project" value="TreeGrafter"/>
</dbReference>
<dbReference type="EMBL" id="LT598468">
    <property type="protein sequence ID" value="SCV03352.1"/>
    <property type="molecule type" value="Genomic_DNA"/>
</dbReference>
<name>A0A1G4KFT6_9SACH</name>
<feature type="zinc finger region" description="C3H1-type" evidence="4">
    <location>
        <begin position="218"/>
        <end position="246"/>
    </location>
</feature>
<evidence type="ECO:0000259" key="6">
    <source>
        <dbReference type="PROSITE" id="PS50103"/>
    </source>
</evidence>
<feature type="domain" description="C3H1-type" evidence="6">
    <location>
        <begin position="218"/>
        <end position="246"/>
    </location>
</feature>
<dbReference type="SMART" id="SM00356">
    <property type="entry name" value="ZnF_C3H1"/>
    <property type="match status" value="4"/>
</dbReference>
<feature type="domain" description="C3H1-type" evidence="6">
    <location>
        <begin position="285"/>
        <end position="313"/>
    </location>
</feature>
<dbReference type="PROSITE" id="PS50103">
    <property type="entry name" value="ZF_C3H1"/>
    <property type="match status" value="2"/>
</dbReference>
<proteinExistence type="predicted"/>
<evidence type="ECO:0000256" key="5">
    <source>
        <dbReference type="SAM" id="MobiDB-lite"/>
    </source>
</evidence>
<evidence type="ECO:0000256" key="4">
    <source>
        <dbReference type="PROSITE-ProRule" id="PRU00723"/>
    </source>
</evidence>
<evidence type="ECO:0000256" key="1">
    <source>
        <dbReference type="ARBA" id="ARBA00022723"/>
    </source>
</evidence>
<dbReference type="SUPFAM" id="SSF90229">
    <property type="entry name" value="CCCH zinc finger"/>
    <property type="match status" value="2"/>
</dbReference>
<protein>
    <submittedName>
        <fullName evidence="7">LAMI_0H07470g1_1</fullName>
    </submittedName>
</protein>
<keyword evidence="3 4" id="KW-0862">Zinc</keyword>
<organism evidence="7 8">
    <name type="scientific">Lachancea mirantina</name>
    <dbReference type="NCBI Taxonomy" id="1230905"/>
    <lineage>
        <taxon>Eukaryota</taxon>
        <taxon>Fungi</taxon>
        <taxon>Dikarya</taxon>
        <taxon>Ascomycota</taxon>
        <taxon>Saccharomycotina</taxon>
        <taxon>Saccharomycetes</taxon>
        <taxon>Saccharomycetales</taxon>
        <taxon>Saccharomycetaceae</taxon>
        <taxon>Lachancea</taxon>
    </lineage>
</organism>
<dbReference type="Gene3D" id="4.10.1000.10">
    <property type="entry name" value="Zinc finger, CCCH-type"/>
    <property type="match status" value="1"/>
</dbReference>
<evidence type="ECO:0000256" key="3">
    <source>
        <dbReference type="ARBA" id="ARBA00022833"/>
    </source>
</evidence>
<dbReference type="PANTHER" id="PTHR46156:SF1">
    <property type="entry name" value="ZINC FINGER CCCH DOMAIN-CONTAINING PROTEIN 3"/>
    <property type="match status" value="1"/>
</dbReference>
<evidence type="ECO:0000256" key="2">
    <source>
        <dbReference type="ARBA" id="ARBA00022771"/>
    </source>
</evidence>
<feature type="compositionally biased region" description="Polar residues" evidence="5">
    <location>
        <begin position="376"/>
        <end position="388"/>
    </location>
</feature>
<dbReference type="InterPro" id="IPR036855">
    <property type="entry name" value="Znf_CCCH_sf"/>
</dbReference>
<reference evidence="8" key="1">
    <citation type="submission" date="2016-03" db="EMBL/GenBank/DDBJ databases">
        <authorList>
            <person name="Devillers H."/>
        </authorList>
    </citation>
    <scope>NUCLEOTIDE SEQUENCE [LARGE SCALE GENOMIC DNA]</scope>
</reference>
<keyword evidence="2 4" id="KW-0863">Zinc-finger</keyword>
<dbReference type="GO" id="GO:0008270">
    <property type="term" value="F:zinc ion binding"/>
    <property type="evidence" value="ECO:0007669"/>
    <property type="project" value="UniProtKB-KW"/>
</dbReference>
<dbReference type="Gene3D" id="3.30.1370.210">
    <property type="match status" value="1"/>
</dbReference>
<keyword evidence="8" id="KW-1185">Reference proteome</keyword>
<gene>
    <name evidence="7" type="ORF">LAMI_0H07470G</name>
</gene>
<feature type="region of interest" description="Disordered" evidence="5">
    <location>
        <begin position="376"/>
        <end position="432"/>
    </location>
</feature>
<keyword evidence="1 4" id="KW-0479">Metal-binding</keyword>
<dbReference type="OrthoDB" id="410307at2759"/>
<feature type="compositionally biased region" description="Acidic residues" evidence="5">
    <location>
        <begin position="403"/>
        <end position="432"/>
    </location>
</feature>
<dbReference type="Pfam" id="PF00642">
    <property type="entry name" value="zf-CCCH"/>
    <property type="match status" value="1"/>
</dbReference>
<accession>A0A1G4KFT6</accession>
<dbReference type="Proteomes" id="UP000191024">
    <property type="component" value="Chromosome H"/>
</dbReference>
<evidence type="ECO:0000313" key="8">
    <source>
        <dbReference type="Proteomes" id="UP000191024"/>
    </source>
</evidence>
<evidence type="ECO:0000313" key="7">
    <source>
        <dbReference type="EMBL" id="SCV03352.1"/>
    </source>
</evidence>
<dbReference type="AlphaFoldDB" id="A0A1G4KFT6"/>